<evidence type="ECO:0000313" key="1">
    <source>
        <dbReference type="EMBL" id="KKN08428.1"/>
    </source>
</evidence>
<name>A0A0F9QTA0_9ZZZZ</name>
<dbReference type="Pfam" id="PF07183">
    <property type="entry name" value="DUF1403"/>
    <property type="match status" value="1"/>
</dbReference>
<reference evidence="1" key="1">
    <citation type="journal article" date="2015" name="Nature">
        <title>Complex archaea that bridge the gap between prokaryotes and eukaryotes.</title>
        <authorList>
            <person name="Spang A."/>
            <person name="Saw J.H."/>
            <person name="Jorgensen S.L."/>
            <person name="Zaremba-Niedzwiedzka K."/>
            <person name="Martijn J."/>
            <person name="Lind A.E."/>
            <person name="van Eijk R."/>
            <person name="Schleper C."/>
            <person name="Guy L."/>
            <person name="Ettema T.J."/>
        </authorList>
    </citation>
    <scope>NUCLEOTIDE SEQUENCE</scope>
</reference>
<accession>A0A0F9QTA0</accession>
<dbReference type="AlphaFoldDB" id="A0A0F9QTA0"/>
<dbReference type="InterPro" id="IPR009843">
    <property type="entry name" value="DUF1403"/>
</dbReference>
<comment type="caution">
    <text evidence="1">The sequence shown here is derived from an EMBL/GenBank/DDBJ whole genome shotgun (WGS) entry which is preliminary data.</text>
</comment>
<proteinExistence type="predicted"/>
<protein>
    <recommendedName>
        <fullName evidence="2">DUF1403 family protein</fullName>
    </recommendedName>
</protein>
<organism evidence="1">
    <name type="scientific">marine sediment metagenome</name>
    <dbReference type="NCBI Taxonomy" id="412755"/>
    <lineage>
        <taxon>unclassified sequences</taxon>
        <taxon>metagenomes</taxon>
        <taxon>ecological metagenomes</taxon>
    </lineage>
</organism>
<sequence>MNQPLKHDLDALPKPILPSWIFDHQTPDCLEDAAFSSGASLSLLHVLLNDPNSCVPVELLRSRLALRAAVRCSKIEGRTVTEAELRDAYLLTVPGDAMGPDGDMLAFWRAGSAISLRHAGWQGRLQALLPDQMQEHVADWLARAEDIQGNPINKAVSVLFTLIQAFPRQEVIALLCADAILARSLGWPRPLPLFGLYVNRKTLRAASEGEDVRVACQIAIARAAQDATRLAHDLARRAARLRAVAPKLRSKGSDEAVQLFLSEDAVLPSSMLSPTIRGSNTPMTARSARRFCERLVELGVVRELTGRATFRLYGVS</sequence>
<gene>
    <name evidence="1" type="ORF">LCGC14_1056850</name>
</gene>
<evidence type="ECO:0008006" key="2">
    <source>
        <dbReference type="Google" id="ProtNLM"/>
    </source>
</evidence>
<dbReference type="EMBL" id="LAZR01004458">
    <property type="protein sequence ID" value="KKN08428.1"/>
    <property type="molecule type" value="Genomic_DNA"/>
</dbReference>